<dbReference type="InterPro" id="IPR035717">
    <property type="entry name" value="Drebrin-like_SH3"/>
</dbReference>
<feature type="compositionally biased region" description="Basic and acidic residues" evidence="38">
    <location>
        <begin position="397"/>
        <end position="450"/>
    </location>
</feature>
<dbReference type="GO" id="GO:0048812">
    <property type="term" value="P:neuron projection morphogenesis"/>
    <property type="evidence" value="ECO:0007669"/>
    <property type="project" value="TreeGrafter"/>
</dbReference>
<dbReference type="InterPro" id="IPR036028">
    <property type="entry name" value="SH3-like_dom_sf"/>
</dbReference>
<evidence type="ECO:0000256" key="15">
    <source>
        <dbReference type="ARBA" id="ARBA00011039"/>
    </source>
</evidence>
<dbReference type="Proteomes" id="UP001187343">
    <property type="component" value="Unassembled WGS sequence"/>
</dbReference>
<dbReference type="InterPro" id="IPR023313">
    <property type="entry name" value="UBQ-conjugating_AS"/>
</dbReference>
<comment type="caution">
    <text evidence="42">The sequence shown here is derived from an EMBL/GenBank/DDBJ whole genome shotgun (WGS) entry which is preliminary data.</text>
</comment>
<dbReference type="GO" id="GO:0030864">
    <property type="term" value="C:cortical actin cytoskeleton"/>
    <property type="evidence" value="ECO:0007669"/>
    <property type="project" value="TreeGrafter"/>
</dbReference>
<feature type="compositionally biased region" description="Basic and acidic residues" evidence="38">
    <location>
        <begin position="483"/>
        <end position="492"/>
    </location>
</feature>
<dbReference type="GO" id="GO:0005769">
    <property type="term" value="C:early endosome"/>
    <property type="evidence" value="ECO:0007669"/>
    <property type="project" value="UniProtKB-SubCell"/>
</dbReference>
<dbReference type="GO" id="GO:0061003">
    <property type="term" value="P:positive regulation of dendritic spine morphogenesis"/>
    <property type="evidence" value="ECO:0007669"/>
    <property type="project" value="TreeGrafter"/>
</dbReference>
<evidence type="ECO:0000256" key="18">
    <source>
        <dbReference type="ARBA" id="ARBA00022448"/>
    </source>
</evidence>
<gene>
    <name evidence="42" type="ORF">Q8A67_010381</name>
</gene>
<dbReference type="PROSITE" id="PS51263">
    <property type="entry name" value="ADF_H"/>
    <property type="match status" value="1"/>
</dbReference>
<keyword evidence="33" id="KW-0966">Cell projection</keyword>
<evidence type="ECO:0000256" key="8">
    <source>
        <dbReference type="ARBA" id="ARBA00004413"/>
    </source>
</evidence>
<dbReference type="PANTHER" id="PTHR10829:SF12">
    <property type="entry name" value="DREBRIN-LIKE PROTEIN"/>
    <property type="match status" value="1"/>
</dbReference>
<feature type="domain" description="UBC core" evidence="40">
    <location>
        <begin position="1"/>
        <end position="147"/>
    </location>
</feature>
<keyword evidence="26" id="KW-0965">Cell junction</keyword>
<dbReference type="SUPFAM" id="SSF50044">
    <property type="entry name" value="SH3-domain"/>
    <property type="match status" value="1"/>
</dbReference>
<evidence type="ECO:0000256" key="20">
    <source>
        <dbReference type="ARBA" id="ARBA00022490"/>
    </source>
</evidence>
<name>A0AA88PTM8_9TELE</name>
<dbReference type="InterPro" id="IPR000608">
    <property type="entry name" value="UBC"/>
</dbReference>
<feature type="domain" description="ADF-H" evidence="41">
    <location>
        <begin position="216"/>
        <end position="347"/>
    </location>
</feature>
<feature type="active site" description="Glycyl thioester intermediate" evidence="37">
    <location>
        <position position="85"/>
    </location>
</feature>
<dbReference type="PROSITE" id="PS50002">
    <property type="entry name" value="SH3"/>
    <property type="match status" value="1"/>
</dbReference>
<dbReference type="InterPro" id="IPR001452">
    <property type="entry name" value="SH3_domain"/>
</dbReference>
<comment type="similarity">
    <text evidence="15">Belongs to the ABP1 family.</text>
</comment>
<evidence type="ECO:0000259" key="39">
    <source>
        <dbReference type="PROSITE" id="PS50002"/>
    </source>
</evidence>
<evidence type="ECO:0000256" key="24">
    <source>
        <dbReference type="ARBA" id="ARBA00022786"/>
    </source>
</evidence>
<evidence type="ECO:0000256" key="22">
    <source>
        <dbReference type="ARBA" id="ARBA00022741"/>
    </source>
</evidence>
<dbReference type="GO" id="GO:0000139">
    <property type="term" value="C:Golgi membrane"/>
    <property type="evidence" value="ECO:0007669"/>
    <property type="project" value="UniProtKB-SubCell"/>
</dbReference>
<dbReference type="SUPFAM" id="SSF54495">
    <property type="entry name" value="UBC-like"/>
    <property type="match status" value="1"/>
</dbReference>
<evidence type="ECO:0000256" key="29">
    <source>
        <dbReference type="ARBA" id="ARBA00023054"/>
    </source>
</evidence>
<dbReference type="GO" id="GO:0030027">
    <property type="term" value="C:lamellipodium"/>
    <property type="evidence" value="ECO:0007669"/>
    <property type="project" value="UniProtKB-SubCell"/>
</dbReference>
<dbReference type="GO" id="GO:0001726">
    <property type="term" value="C:ruffle"/>
    <property type="evidence" value="ECO:0007669"/>
    <property type="project" value="UniProtKB-SubCell"/>
</dbReference>
<evidence type="ECO:0000256" key="35">
    <source>
        <dbReference type="ARBA" id="ARBA00034105"/>
    </source>
</evidence>
<evidence type="ECO:0000256" key="19">
    <source>
        <dbReference type="ARBA" id="ARBA00022475"/>
    </source>
</evidence>
<evidence type="ECO:0000259" key="40">
    <source>
        <dbReference type="PROSITE" id="PS50127"/>
    </source>
</evidence>
<evidence type="ECO:0000256" key="17">
    <source>
        <dbReference type="ARBA" id="ARBA00022443"/>
    </source>
</evidence>
<dbReference type="PROSITE" id="PS50127">
    <property type="entry name" value="UBC_2"/>
    <property type="match status" value="1"/>
</dbReference>
<dbReference type="Gene3D" id="2.30.30.40">
    <property type="entry name" value="SH3 Domains"/>
    <property type="match status" value="1"/>
</dbReference>
<dbReference type="Gene3D" id="3.40.20.10">
    <property type="entry name" value="Severin"/>
    <property type="match status" value="1"/>
</dbReference>
<dbReference type="GO" id="GO:0014069">
    <property type="term" value="C:postsynaptic density"/>
    <property type="evidence" value="ECO:0007669"/>
    <property type="project" value="UniProtKB-SubCell"/>
</dbReference>
<evidence type="ECO:0000256" key="27">
    <source>
        <dbReference type="ARBA" id="ARBA00023018"/>
    </source>
</evidence>
<dbReference type="CDD" id="cd23792">
    <property type="entry name" value="UBCc_UBE2D"/>
    <property type="match status" value="1"/>
</dbReference>
<evidence type="ECO:0000256" key="5">
    <source>
        <dbReference type="ARBA" id="ARBA00004255"/>
    </source>
</evidence>
<dbReference type="CDD" id="cd11281">
    <property type="entry name" value="ADF_drebrin_like"/>
    <property type="match status" value="1"/>
</dbReference>
<keyword evidence="31" id="KW-0009">Actin-binding</keyword>
<dbReference type="Gene3D" id="3.10.110.10">
    <property type="entry name" value="Ubiquitin Conjugating Enzyme"/>
    <property type="match status" value="1"/>
</dbReference>
<keyword evidence="30" id="KW-0472">Membrane</keyword>
<feature type="region of interest" description="Disordered" evidence="38">
    <location>
        <begin position="381"/>
        <end position="585"/>
    </location>
</feature>
<evidence type="ECO:0000313" key="43">
    <source>
        <dbReference type="Proteomes" id="UP001187343"/>
    </source>
</evidence>
<dbReference type="GO" id="GO:0098974">
    <property type="term" value="P:postsynaptic actin cytoskeleton organization"/>
    <property type="evidence" value="ECO:0007669"/>
    <property type="project" value="TreeGrafter"/>
</dbReference>
<comment type="pathway">
    <text evidence="14">Protein modification; protein ubiquitination.</text>
</comment>
<dbReference type="AlphaFoldDB" id="A0AA88PTM8"/>
<reference evidence="42" key="1">
    <citation type="submission" date="2023-08" db="EMBL/GenBank/DDBJ databases">
        <title>Chromosome-level Genome Assembly of mud carp (Cirrhinus molitorella).</title>
        <authorList>
            <person name="Liu H."/>
        </authorList>
    </citation>
    <scope>NUCLEOTIDE SEQUENCE</scope>
    <source>
        <strain evidence="42">Prfri</strain>
        <tissue evidence="42">Muscle</tissue>
    </source>
</reference>
<accession>A0AA88PTM8</accession>
<evidence type="ECO:0000256" key="6">
    <source>
        <dbReference type="ARBA" id="ARBA00004279"/>
    </source>
</evidence>
<evidence type="ECO:0000256" key="26">
    <source>
        <dbReference type="ARBA" id="ARBA00022949"/>
    </source>
</evidence>
<keyword evidence="23" id="KW-0967">Endosome</keyword>
<evidence type="ECO:0000256" key="21">
    <source>
        <dbReference type="ARBA" id="ARBA00022679"/>
    </source>
</evidence>
<dbReference type="GO" id="GO:0030833">
    <property type="term" value="P:regulation of actin filament polymerization"/>
    <property type="evidence" value="ECO:0007669"/>
    <property type="project" value="TreeGrafter"/>
</dbReference>
<sequence>MALKRIQKELTDLQRDPPAQCSAGPVGEDLFHWQATIMGPNDSPYQGGVFFLTIHFPTDYPFKPPKVAFTTKIYHPNINSNGSICLDILRSQWSPALTVSKVLLSICSLLCDPNPDDPLVPEIAHTYKADREKYNRLAREWTQKYAIHQLKCSQPGITSRFSLFVGRVATLFEIVLRQYSMLCTLSREIPIYPRSSLQRLSPPPDGQKPADFPIMSVNLSKNGPALTAAYKEVVDEKSETNWALFTYEGNTNDIRLAEKGDGGLEELVEELNSGKVMYAFCRVKDPNSGLPKYVLINWTGEGVKDARKGQCANHVSSMANFLKGAHVTINARAEEDVEPEAIMQKVAKASGANYSFHKESNRFRDSGPQGPVGSVYQKTNAMSEIKKTNKDNFWAQAEKDEEKRIQEEKRRAEEERQRLDKERKDREVKEAELRDKKAKERASQIDEQRKYQQQQDAENRGQQKQQWEEEEEEKKQAVQKPFKRGESVEKANEAAALVSQRSVNPREMFKQREMGINPANTENTQFSPKPGRLNSPFLSKQSCDPEPFFRSPVRQASPLRAREPSFEEQPRSQYVEPEPENEPEYEDVQPVRDNYEVPIEQNQPQYEAVVEQDAVYEEPPQVEEQNTYPTTDDRGICARALYDYQAADDTEISFDPDDIITGIEMIDEGWWRGYSPDGHFGIFRYTLFAFEGSANGQGSLKLQKAEIENESNQPP</sequence>
<dbReference type="PROSITE" id="PS00183">
    <property type="entry name" value="UBC_1"/>
    <property type="match status" value="1"/>
</dbReference>
<dbReference type="SMART" id="SM00102">
    <property type="entry name" value="ADF"/>
    <property type="match status" value="1"/>
</dbReference>
<dbReference type="SMART" id="SM00212">
    <property type="entry name" value="UBCc"/>
    <property type="match status" value="1"/>
</dbReference>
<comment type="subcellular location">
    <subcellularLocation>
        <location evidence="8">Cell membrane</location>
        <topology evidence="8">Peripheral membrane protein</topology>
        <orientation evidence="8">Cytoplasmic side</orientation>
    </subcellularLocation>
    <subcellularLocation>
        <location evidence="6">Cell projection</location>
        <location evidence="6">Dendrite</location>
    </subcellularLocation>
    <subcellularLocation>
        <location evidence="11">Cell projection</location>
        <location evidence="11">Lamellipodium</location>
    </subcellularLocation>
    <subcellularLocation>
        <location evidence="3">Cell projection</location>
        <location evidence="3">Podosome</location>
    </subcellularLocation>
    <subcellularLocation>
        <location evidence="9">Cell projection</location>
        <location evidence="9">Ruffle</location>
    </subcellularLocation>
    <subcellularLocation>
        <location evidence="13">Cytoplasm</location>
        <location evidence="13">Cell cortex</location>
    </subcellularLocation>
    <subcellularLocation>
        <location evidence="4">Cytoplasm</location>
        <location evidence="4">Cytoskeleton</location>
    </subcellularLocation>
    <subcellularLocation>
        <location evidence="12">Cytoplasm</location>
        <location evidence="12">Cytosol</location>
    </subcellularLocation>
    <subcellularLocation>
        <location evidence="2">Cytoplasmic vesicle</location>
        <location evidence="2">Clathrin-coated vesicle membrane</location>
        <topology evidence="2">Peripheral membrane protein</topology>
        <orientation evidence="2">Cytoplasmic side</orientation>
    </subcellularLocation>
    <subcellularLocation>
        <location evidence="7">Early endosome</location>
    </subcellularLocation>
    <subcellularLocation>
        <location evidence="5">Golgi apparatus membrane</location>
        <topology evidence="5">Peripheral membrane protein</topology>
        <orientation evidence="5">Cytoplasmic side</orientation>
    </subcellularLocation>
    <subcellularLocation>
        <location evidence="10">Perikaryon</location>
    </subcellularLocation>
    <subcellularLocation>
        <location evidence="35">Postsynaptic density</location>
    </subcellularLocation>
</comment>
<evidence type="ECO:0000256" key="25">
    <source>
        <dbReference type="ARBA" id="ARBA00022840"/>
    </source>
</evidence>
<dbReference type="InterPro" id="IPR002108">
    <property type="entry name" value="ADF-H"/>
</dbReference>
<evidence type="ECO:0000256" key="33">
    <source>
        <dbReference type="ARBA" id="ARBA00023273"/>
    </source>
</evidence>
<keyword evidence="22" id="KW-0547">Nucleotide-binding</keyword>
<feature type="domain" description="SH3" evidence="39">
    <location>
        <begin position="633"/>
        <end position="693"/>
    </location>
</feature>
<proteinExistence type="inferred from homology"/>
<evidence type="ECO:0000256" key="10">
    <source>
        <dbReference type="ARBA" id="ARBA00004484"/>
    </source>
</evidence>
<evidence type="ECO:0000313" key="42">
    <source>
        <dbReference type="EMBL" id="KAK2898963.1"/>
    </source>
</evidence>
<comment type="catalytic activity">
    <reaction evidence="1">
        <text>S-ubiquitinyl-[E1 ubiquitin-activating enzyme]-L-cysteine + [E2 ubiquitin-conjugating enzyme]-L-cysteine = [E1 ubiquitin-activating enzyme]-L-cysteine + S-ubiquitinyl-[E2 ubiquitin-conjugating enzyme]-L-cysteine.</text>
        <dbReference type="EC" id="2.3.2.23"/>
    </reaction>
</comment>
<keyword evidence="17 36" id="KW-0728">SH3 domain</keyword>
<dbReference type="GO" id="GO:0030665">
    <property type="term" value="C:clathrin-coated vesicle membrane"/>
    <property type="evidence" value="ECO:0007669"/>
    <property type="project" value="UniProtKB-SubCell"/>
</dbReference>
<dbReference type="GO" id="GO:0030425">
    <property type="term" value="C:dendrite"/>
    <property type="evidence" value="ECO:0007669"/>
    <property type="project" value="UniProtKB-SubCell"/>
</dbReference>
<evidence type="ECO:0000256" key="34">
    <source>
        <dbReference type="ARBA" id="ARBA00023329"/>
    </source>
</evidence>
<protein>
    <recommendedName>
        <fullName evidence="16">E2 ubiquitin-conjugating enzyme</fullName>
        <ecNumber evidence="16">2.3.2.23</ecNumber>
    </recommendedName>
</protein>
<evidence type="ECO:0000256" key="12">
    <source>
        <dbReference type="ARBA" id="ARBA00004514"/>
    </source>
</evidence>
<evidence type="ECO:0000256" key="14">
    <source>
        <dbReference type="ARBA" id="ARBA00004906"/>
    </source>
</evidence>
<keyword evidence="18" id="KW-0813">Transport</keyword>
<dbReference type="GO" id="GO:0051015">
    <property type="term" value="F:actin filament binding"/>
    <property type="evidence" value="ECO:0007669"/>
    <property type="project" value="TreeGrafter"/>
</dbReference>
<keyword evidence="32" id="KW-0206">Cytoskeleton</keyword>
<dbReference type="GO" id="GO:0002102">
    <property type="term" value="C:podosome"/>
    <property type="evidence" value="ECO:0007669"/>
    <property type="project" value="UniProtKB-SubCell"/>
</dbReference>
<dbReference type="GO" id="GO:0030427">
    <property type="term" value="C:site of polarized growth"/>
    <property type="evidence" value="ECO:0007669"/>
    <property type="project" value="TreeGrafter"/>
</dbReference>
<keyword evidence="25" id="KW-0067">ATP-binding</keyword>
<dbReference type="GO" id="GO:0043204">
    <property type="term" value="C:perikaryon"/>
    <property type="evidence" value="ECO:0007669"/>
    <property type="project" value="UniProtKB-SubCell"/>
</dbReference>
<evidence type="ECO:0000256" key="32">
    <source>
        <dbReference type="ARBA" id="ARBA00023212"/>
    </source>
</evidence>
<keyword evidence="24" id="KW-0833">Ubl conjugation pathway</keyword>
<evidence type="ECO:0000256" key="1">
    <source>
        <dbReference type="ARBA" id="ARBA00000485"/>
    </source>
</evidence>
<keyword evidence="19" id="KW-1003">Cell membrane</keyword>
<feature type="compositionally biased region" description="Polar residues" evidence="38">
    <location>
        <begin position="518"/>
        <end position="527"/>
    </location>
</feature>
<keyword evidence="34" id="KW-0968">Cytoplasmic vesicle</keyword>
<evidence type="ECO:0000256" key="38">
    <source>
        <dbReference type="SAM" id="MobiDB-lite"/>
    </source>
</evidence>
<dbReference type="GO" id="GO:0005524">
    <property type="term" value="F:ATP binding"/>
    <property type="evidence" value="ECO:0007669"/>
    <property type="project" value="UniProtKB-KW"/>
</dbReference>
<dbReference type="Pfam" id="PF00179">
    <property type="entry name" value="UQ_con"/>
    <property type="match status" value="1"/>
</dbReference>
<evidence type="ECO:0000256" key="3">
    <source>
        <dbReference type="ARBA" id="ARBA00004188"/>
    </source>
</evidence>
<dbReference type="GO" id="GO:0005829">
    <property type="term" value="C:cytosol"/>
    <property type="evidence" value="ECO:0007669"/>
    <property type="project" value="UniProtKB-SubCell"/>
</dbReference>
<keyword evidence="43" id="KW-1185">Reference proteome</keyword>
<evidence type="ECO:0000256" key="23">
    <source>
        <dbReference type="ARBA" id="ARBA00022753"/>
    </source>
</evidence>
<evidence type="ECO:0000256" key="11">
    <source>
        <dbReference type="ARBA" id="ARBA00004510"/>
    </source>
</evidence>
<evidence type="ECO:0000256" key="4">
    <source>
        <dbReference type="ARBA" id="ARBA00004245"/>
    </source>
</evidence>
<dbReference type="EMBL" id="JAUYZG010000009">
    <property type="protein sequence ID" value="KAK2898963.1"/>
    <property type="molecule type" value="Genomic_DNA"/>
</dbReference>
<evidence type="ECO:0000256" key="30">
    <source>
        <dbReference type="ARBA" id="ARBA00023136"/>
    </source>
</evidence>
<evidence type="ECO:0000256" key="9">
    <source>
        <dbReference type="ARBA" id="ARBA00004466"/>
    </source>
</evidence>
<evidence type="ECO:0000256" key="31">
    <source>
        <dbReference type="ARBA" id="ARBA00023203"/>
    </source>
</evidence>
<dbReference type="Pfam" id="PF00241">
    <property type="entry name" value="Cofilin_ADF"/>
    <property type="match status" value="1"/>
</dbReference>
<keyword evidence="20" id="KW-0963">Cytoplasm</keyword>
<dbReference type="InterPro" id="IPR029006">
    <property type="entry name" value="ADF-H/Gelsolin-like_dom_sf"/>
</dbReference>
<dbReference type="Pfam" id="PF00018">
    <property type="entry name" value="SH3_1"/>
    <property type="match status" value="1"/>
</dbReference>
<dbReference type="FunFam" id="3.10.110.10:FF:000101">
    <property type="entry name" value="Ubiquitin-conjugating enzyme E2 D2"/>
    <property type="match status" value="1"/>
</dbReference>
<dbReference type="SUPFAM" id="SSF55753">
    <property type="entry name" value="Actin depolymerizing proteins"/>
    <property type="match status" value="1"/>
</dbReference>
<evidence type="ECO:0000259" key="41">
    <source>
        <dbReference type="PROSITE" id="PS51263"/>
    </source>
</evidence>
<dbReference type="PANTHER" id="PTHR10829">
    <property type="entry name" value="CORTACTIN AND DREBRIN"/>
    <property type="match status" value="1"/>
</dbReference>
<keyword evidence="28" id="KW-0333">Golgi apparatus</keyword>
<evidence type="ECO:0000256" key="36">
    <source>
        <dbReference type="PROSITE-ProRule" id="PRU00192"/>
    </source>
</evidence>
<dbReference type="CDD" id="cd11960">
    <property type="entry name" value="SH3_Abp1_eu"/>
    <property type="match status" value="1"/>
</dbReference>
<dbReference type="InterPro" id="IPR016135">
    <property type="entry name" value="UBQ-conjugating_enzyme/RWD"/>
</dbReference>
<organism evidence="42 43">
    <name type="scientific">Cirrhinus molitorella</name>
    <name type="common">mud carp</name>
    <dbReference type="NCBI Taxonomy" id="172907"/>
    <lineage>
        <taxon>Eukaryota</taxon>
        <taxon>Metazoa</taxon>
        <taxon>Chordata</taxon>
        <taxon>Craniata</taxon>
        <taxon>Vertebrata</taxon>
        <taxon>Euteleostomi</taxon>
        <taxon>Actinopterygii</taxon>
        <taxon>Neopterygii</taxon>
        <taxon>Teleostei</taxon>
        <taxon>Ostariophysi</taxon>
        <taxon>Cypriniformes</taxon>
        <taxon>Cyprinidae</taxon>
        <taxon>Labeoninae</taxon>
        <taxon>Labeonini</taxon>
        <taxon>Cirrhinus</taxon>
    </lineage>
</organism>
<evidence type="ECO:0000256" key="7">
    <source>
        <dbReference type="ARBA" id="ARBA00004412"/>
    </source>
</evidence>
<dbReference type="GO" id="GO:0061631">
    <property type="term" value="F:ubiquitin conjugating enzyme activity"/>
    <property type="evidence" value="ECO:0007669"/>
    <property type="project" value="UniProtKB-EC"/>
</dbReference>
<evidence type="ECO:0000256" key="16">
    <source>
        <dbReference type="ARBA" id="ARBA00012486"/>
    </source>
</evidence>
<dbReference type="SMART" id="SM00326">
    <property type="entry name" value="SH3"/>
    <property type="match status" value="1"/>
</dbReference>
<keyword evidence="27" id="KW-0770">Synapse</keyword>
<dbReference type="GO" id="GO:0045211">
    <property type="term" value="C:postsynaptic membrane"/>
    <property type="evidence" value="ECO:0007669"/>
    <property type="project" value="TreeGrafter"/>
</dbReference>
<dbReference type="EC" id="2.3.2.23" evidence="16"/>
<evidence type="ECO:0000256" key="37">
    <source>
        <dbReference type="PROSITE-ProRule" id="PRU10133"/>
    </source>
</evidence>
<dbReference type="FunFam" id="3.40.20.10:FF:000011">
    <property type="entry name" value="Drebrin-like protein B"/>
    <property type="match status" value="1"/>
</dbReference>
<evidence type="ECO:0000256" key="13">
    <source>
        <dbReference type="ARBA" id="ARBA00004544"/>
    </source>
</evidence>
<evidence type="ECO:0000256" key="2">
    <source>
        <dbReference type="ARBA" id="ARBA00004145"/>
    </source>
</evidence>
<evidence type="ECO:0000256" key="28">
    <source>
        <dbReference type="ARBA" id="ARBA00023034"/>
    </source>
</evidence>
<feature type="compositionally biased region" description="Basic and acidic residues" evidence="38">
    <location>
        <begin position="560"/>
        <end position="570"/>
    </location>
</feature>
<dbReference type="GO" id="GO:0045773">
    <property type="term" value="P:positive regulation of axon extension"/>
    <property type="evidence" value="ECO:0007669"/>
    <property type="project" value="TreeGrafter"/>
</dbReference>
<dbReference type="GO" id="GO:0005884">
    <property type="term" value="C:actin filament"/>
    <property type="evidence" value="ECO:0007669"/>
    <property type="project" value="TreeGrafter"/>
</dbReference>
<keyword evidence="29" id="KW-0175">Coiled coil</keyword>
<dbReference type="FunFam" id="2.30.30.40:FF:000046">
    <property type="entry name" value="Drebrin-like protein isoform B"/>
    <property type="match status" value="1"/>
</dbReference>
<keyword evidence="21" id="KW-0808">Transferase</keyword>